<dbReference type="InterPro" id="IPR016169">
    <property type="entry name" value="FAD-bd_PCMH_sub2"/>
</dbReference>
<evidence type="ECO:0000313" key="7">
    <source>
        <dbReference type="Proteomes" id="UP001465668"/>
    </source>
</evidence>
<reference evidence="6 7" key="1">
    <citation type="submission" date="2024-02" db="EMBL/GenBank/DDBJ databases">
        <title>First draft genome assembly of two strains of Seiridium cardinale.</title>
        <authorList>
            <person name="Emiliani G."/>
            <person name="Scali E."/>
        </authorList>
    </citation>
    <scope>NUCLEOTIDE SEQUENCE [LARGE SCALE GENOMIC DNA]</scope>
    <source>
        <strain evidence="6 7">BM-138-000479</strain>
    </source>
</reference>
<evidence type="ECO:0000259" key="5">
    <source>
        <dbReference type="Pfam" id="PF01565"/>
    </source>
</evidence>
<dbReference type="InterPro" id="IPR006094">
    <property type="entry name" value="Oxid_FAD_bind_N"/>
</dbReference>
<dbReference type="EMBL" id="JARVKM010000106">
    <property type="protein sequence ID" value="KAK9769913.1"/>
    <property type="molecule type" value="Genomic_DNA"/>
</dbReference>
<dbReference type="Proteomes" id="UP001465668">
    <property type="component" value="Unassembled WGS sequence"/>
</dbReference>
<protein>
    <recommendedName>
        <fullName evidence="5">FAD linked oxidase N-terminal domain-containing protein</fullName>
    </recommendedName>
</protein>
<organism evidence="6 7">
    <name type="scientific">Seiridium cardinale</name>
    <dbReference type="NCBI Taxonomy" id="138064"/>
    <lineage>
        <taxon>Eukaryota</taxon>
        <taxon>Fungi</taxon>
        <taxon>Dikarya</taxon>
        <taxon>Ascomycota</taxon>
        <taxon>Pezizomycotina</taxon>
        <taxon>Sordariomycetes</taxon>
        <taxon>Xylariomycetidae</taxon>
        <taxon>Amphisphaeriales</taxon>
        <taxon>Sporocadaceae</taxon>
        <taxon>Seiridium</taxon>
    </lineage>
</organism>
<comment type="similarity">
    <text evidence="1">Belongs to the oxygen-dependent FAD-linked oxidoreductase family.</text>
</comment>
<gene>
    <name evidence="6" type="ORF">SCAR479_13378</name>
</gene>
<keyword evidence="7" id="KW-1185">Reference proteome</keyword>
<name>A0ABR2X802_9PEZI</name>
<dbReference type="Pfam" id="PF01565">
    <property type="entry name" value="FAD_binding_4"/>
    <property type="match status" value="1"/>
</dbReference>
<feature type="domain" description="FAD linked oxidase N-terminal" evidence="5">
    <location>
        <begin position="128"/>
        <end position="190"/>
    </location>
</feature>
<proteinExistence type="inferred from homology"/>
<keyword evidence="3" id="KW-0274">FAD</keyword>
<dbReference type="Gene3D" id="3.30.465.10">
    <property type="match status" value="1"/>
</dbReference>
<evidence type="ECO:0000313" key="6">
    <source>
        <dbReference type="EMBL" id="KAK9769913.1"/>
    </source>
</evidence>
<evidence type="ECO:0000256" key="3">
    <source>
        <dbReference type="ARBA" id="ARBA00022827"/>
    </source>
</evidence>
<evidence type="ECO:0000256" key="4">
    <source>
        <dbReference type="ARBA" id="ARBA00023002"/>
    </source>
</evidence>
<keyword evidence="2" id="KW-0285">Flavoprotein</keyword>
<accession>A0ABR2X802</accession>
<evidence type="ECO:0000256" key="1">
    <source>
        <dbReference type="ARBA" id="ARBA00005466"/>
    </source>
</evidence>
<sequence length="208" mass="22131">MQSRRQFFEEYISQQFLSSDRNRIVGERADPALPQFTGSTIPILLLASLLAPLFLRLPSVIAALSAWLPPLKSAMPACVIHPATSLEVATIVRIPNKYPDGNFSTKGGGHDPNHDHGSIEDDVLLQGTWNDVRGKLEPNNVTIVGGCLDIVGVGGYLLQGGISFLSAQYGLAADNIVGWETVAANGPVFNIDASTRPNLAIAVRGSGS</sequence>
<keyword evidence="4" id="KW-0560">Oxidoreductase</keyword>
<dbReference type="PANTHER" id="PTHR42973">
    <property type="entry name" value="BINDING OXIDOREDUCTASE, PUTATIVE (AFU_ORTHOLOGUE AFUA_1G17690)-RELATED"/>
    <property type="match status" value="1"/>
</dbReference>
<evidence type="ECO:0000256" key="2">
    <source>
        <dbReference type="ARBA" id="ARBA00022630"/>
    </source>
</evidence>
<dbReference type="InterPro" id="IPR050416">
    <property type="entry name" value="FAD-linked_Oxidoreductase"/>
</dbReference>
<dbReference type="SUPFAM" id="SSF56176">
    <property type="entry name" value="FAD-binding/transporter-associated domain-like"/>
    <property type="match status" value="1"/>
</dbReference>
<comment type="caution">
    <text evidence="6">The sequence shown here is derived from an EMBL/GenBank/DDBJ whole genome shotgun (WGS) entry which is preliminary data.</text>
</comment>
<dbReference type="InterPro" id="IPR036318">
    <property type="entry name" value="FAD-bd_PCMH-like_sf"/>
</dbReference>
<dbReference type="PANTHER" id="PTHR42973:SF13">
    <property type="entry name" value="FAD-BINDING PCMH-TYPE DOMAIN-CONTAINING PROTEIN"/>
    <property type="match status" value="1"/>
</dbReference>